<protein>
    <submittedName>
        <fullName evidence="1">Uncharacterized protein</fullName>
    </submittedName>
</protein>
<proteinExistence type="predicted"/>
<reference evidence="1 2" key="1">
    <citation type="submission" date="2018-06" db="EMBL/GenBank/DDBJ databases">
        <authorList>
            <consortium name="Pathogen Informatics"/>
            <person name="Doyle S."/>
        </authorList>
    </citation>
    <scope>NUCLEOTIDE SEQUENCE [LARGE SCALE GENOMIC DNA]</scope>
    <source>
        <strain evidence="1 2">NCTC12278</strain>
    </source>
</reference>
<dbReference type="Proteomes" id="UP000249495">
    <property type="component" value="Chromosome 1"/>
</dbReference>
<dbReference type="AlphaFoldDB" id="A0A2X3VUP3"/>
<sequence length="158" mass="18869">MYAIYKGKRYRAVKKGEKIRIGSDTKEYGFTEYVDVVGNVHYDRFVKLLDMDELDYLYEERFEIQYQGRFFKISSALRRINLDRDWFEIYVSLEEHQLGISLGFERTDKFLWSKEIGRKDIEAFKIIEMPQGPFSNQGIKVRILEGQEIDDYFASITD</sequence>
<organism evidence="1 2">
    <name type="scientific">Streptococcus ferus</name>
    <dbReference type="NCBI Taxonomy" id="1345"/>
    <lineage>
        <taxon>Bacteria</taxon>
        <taxon>Bacillati</taxon>
        <taxon>Bacillota</taxon>
        <taxon>Bacilli</taxon>
        <taxon>Lactobacillales</taxon>
        <taxon>Streptococcaceae</taxon>
        <taxon>Streptococcus</taxon>
    </lineage>
</organism>
<accession>A0A2X3VUP3</accession>
<gene>
    <name evidence="1" type="ORF">NCTC12278_00065</name>
</gene>
<evidence type="ECO:0000313" key="1">
    <source>
        <dbReference type="EMBL" id="SQF38979.1"/>
    </source>
</evidence>
<dbReference type="KEGG" id="sfer:NCTC12278_00065"/>
<evidence type="ECO:0000313" key="2">
    <source>
        <dbReference type="Proteomes" id="UP000249495"/>
    </source>
</evidence>
<dbReference type="OrthoDB" id="2218409at2"/>
<name>A0A2X3VUP3_9STRE</name>
<dbReference type="EMBL" id="LS483343">
    <property type="protein sequence ID" value="SQF38979.1"/>
    <property type="molecule type" value="Genomic_DNA"/>
</dbReference>
<keyword evidence="2" id="KW-1185">Reference proteome</keyword>
<dbReference type="RefSeq" id="WP_018031151.1">
    <property type="nucleotide sequence ID" value="NZ_JBCLUB010000006.1"/>
</dbReference>